<protein>
    <submittedName>
        <fullName evidence="1">Uncharacterized protein</fullName>
    </submittedName>
</protein>
<dbReference type="HOGENOM" id="CLU_3257323_0_0_11"/>
<name>U7V3Z2_9MICC</name>
<evidence type="ECO:0000313" key="2">
    <source>
        <dbReference type="Proteomes" id="UP000017174"/>
    </source>
</evidence>
<comment type="caution">
    <text evidence="1">The sequence shown here is derived from an EMBL/GenBank/DDBJ whole genome shotgun (WGS) entry which is preliminary data.</text>
</comment>
<gene>
    <name evidence="1" type="ORF">HMPREF0742_01308</name>
</gene>
<accession>U7V3Z2</accession>
<dbReference type="AlphaFoldDB" id="U7V3Z2"/>
<organism evidence="1 2">
    <name type="scientific">Rothia aeria F0184</name>
    <dbReference type="NCBI Taxonomy" id="888019"/>
    <lineage>
        <taxon>Bacteria</taxon>
        <taxon>Bacillati</taxon>
        <taxon>Actinomycetota</taxon>
        <taxon>Actinomycetes</taxon>
        <taxon>Micrococcales</taxon>
        <taxon>Micrococcaceae</taxon>
        <taxon>Rothia</taxon>
    </lineage>
</organism>
<reference evidence="1 2" key="1">
    <citation type="submission" date="2013-08" db="EMBL/GenBank/DDBJ databases">
        <authorList>
            <person name="Weinstock G."/>
            <person name="Sodergren E."/>
            <person name="Wylie T."/>
            <person name="Fulton L."/>
            <person name="Fulton R."/>
            <person name="Fronick C."/>
            <person name="O'Laughlin M."/>
            <person name="Godfrey J."/>
            <person name="Miner T."/>
            <person name="Herter B."/>
            <person name="Appelbaum E."/>
            <person name="Cordes M."/>
            <person name="Lek S."/>
            <person name="Wollam A."/>
            <person name="Pepin K.H."/>
            <person name="Palsikar V.B."/>
            <person name="Mitreva M."/>
            <person name="Wilson R.K."/>
        </authorList>
    </citation>
    <scope>NUCLEOTIDE SEQUENCE [LARGE SCALE GENOMIC DNA]</scope>
    <source>
        <strain evidence="1 2">F0184</strain>
    </source>
</reference>
<sequence length="42" mass="4362">MWGGFQSRCDSTIAHSAPETPIGGATRRVFPLCKAINVAGAS</sequence>
<evidence type="ECO:0000313" key="1">
    <source>
        <dbReference type="EMBL" id="ERT66265.1"/>
    </source>
</evidence>
<dbReference type="EMBL" id="AXZG01000037">
    <property type="protein sequence ID" value="ERT66265.1"/>
    <property type="molecule type" value="Genomic_DNA"/>
</dbReference>
<proteinExistence type="predicted"/>
<dbReference type="Proteomes" id="UP000017174">
    <property type="component" value="Unassembled WGS sequence"/>
</dbReference>